<dbReference type="AlphaFoldDB" id="A0A1Y5F6T6"/>
<organism evidence="6 7">
    <name type="scientific">Halobacteriovorax marinus</name>
    <dbReference type="NCBI Taxonomy" id="97084"/>
    <lineage>
        <taxon>Bacteria</taxon>
        <taxon>Pseudomonadati</taxon>
        <taxon>Bdellovibrionota</taxon>
        <taxon>Bacteriovoracia</taxon>
        <taxon>Bacteriovoracales</taxon>
        <taxon>Halobacteriovoraceae</taxon>
        <taxon>Halobacteriovorax</taxon>
    </lineage>
</organism>
<comment type="caution">
    <text evidence="6">The sequence shown here is derived from an EMBL/GenBank/DDBJ whole genome shotgun (WGS) entry which is preliminary data.</text>
</comment>
<evidence type="ECO:0000256" key="3">
    <source>
        <dbReference type="ARBA" id="ARBA00032460"/>
    </source>
</evidence>
<dbReference type="PANTHER" id="PTHR46036">
    <property type="entry name" value="LACTOYLGLUTATHIONE LYASE"/>
    <property type="match status" value="1"/>
</dbReference>
<dbReference type="EMBL" id="MAAO01000006">
    <property type="protein sequence ID" value="OUR96455.1"/>
    <property type="molecule type" value="Genomic_DNA"/>
</dbReference>
<sequence length="139" mass="15865">MKFLHSMIRVKDLEKSLEFYVGKLGLKEMRRSEYPQGKFTLIYLATGPGESEIELTYNWDQKEKYSNGKNFGHFAFAVDDINDFCAQLLKNDVVILRPPRDGYMAFIKCPDGISIELLQSGGAITPVEPFISMENTGDW</sequence>
<evidence type="ECO:0000256" key="4">
    <source>
        <dbReference type="ARBA" id="ARBA00033298"/>
    </source>
</evidence>
<dbReference type="InterPro" id="IPR029068">
    <property type="entry name" value="Glyas_Bleomycin-R_OHBP_Dase"/>
</dbReference>
<dbReference type="GO" id="GO:0004462">
    <property type="term" value="F:lactoylglutathione lyase activity"/>
    <property type="evidence" value="ECO:0007669"/>
    <property type="project" value="TreeGrafter"/>
</dbReference>
<feature type="domain" description="VOC" evidence="5">
    <location>
        <begin position="2"/>
        <end position="120"/>
    </location>
</feature>
<dbReference type="InterPro" id="IPR004360">
    <property type="entry name" value="Glyas_Fos-R_dOase_dom"/>
</dbReference>
<dbReference type="Proteomes" id="UP000196531">
    <property type="component" value="Unassembled WGS sequence"/>
</dbReference>
<dbReference type="Gene3D" id="3.10.180.10">
    <property type="entry name" value="2,3-Dihydroxybiphenyl 1,2-Dioxygenase, domain 1"/>
    <property type="match status" value="1"/>
</dbReference>
<dbReference type="PROSITE" id="PS51819">
    <property type="entry name" value="VOC"/>
    <property type="match status" value="1"/>
</dbReference>
<evidence type="ECO:0000313" key="6">
    <source>
        <dbReference type="EMBL" id="OUR96455.1"/>
    </source>
</evidence>
<dbReference type="Pfam" id="PF00903">
    <property type="entry name" value="Glyoxalase"/>
    <property type="match status" value="1"/>
</dbReference>
<evidence type="ECO:0000256" key="2">
    <source>
        <dbReference type="ARBA" id="ARBA00030892"/>
    </source>
</evidence>
<gene>
    <name evidence="6" type="ORF">A9Q84_08875</name>
</gene>
<keyword evidence="6" id="KW-0456">Lyase</keyword>
<proteinExistence type="predicted"/>
<dbReference type="PANTHER" id="PTHR46036:SF5">
    <property type="entry name" value="LACTOYLGLUTATHIONE LYASE"/>
    <property type="match status" value="1"/>
</dbReference>
<dbReference type="SUPFAM" id="SSF54593">
    <property type="entry name" value="Glyoxalase/Bleomycin resistance protein/Dihydroxybiphenyl dioxygenase"/>
    <property type="match status" value="1"/>
</dbReference>
<dbReference type="GO" id="GO:0005737">
    <property type="term" value="C:cytoplasm"/>
    <property type="evidence" value="ECO:0007669"/>
    <property type="project" value="TreeGrafter"/>
</dbReference>
<evidence type="ECO:0000259" key="5">
    <source>
        <dbReference type="PROSITE" id="PS51819"/>
    </source>
</evidence>
<protein>
    <recommendedName>
        <fullName evidence="2">Aldoketomutase</fullName>
    </recommendedName>
    <alternativeName>
        <fullName evidence="1">Ketone-aldehyde mutase</fullName>
    </alternativeName>
    <alternativeName>
        <fullName evidence="3">Methylglyoxalase</fullName>
    </alternativeName>
    <alternativeName>
        <fullName evidence="4">S-D-lactoylglutathione methylglyoxal lyase</fullName>
    </alternativeName>
</protein>
<evidence type="ECO:0000313" key="7">
    <source>
        <dbReference type="Proteomes" id="UP000196531"/>
    </source>
</evidence>
<dbReference type="InterPro" id="IPR037523">
    <property type="entry name" value="VOC_core"/>
</dbReference>
<accession>A0A1Y5F6T6</accession>
<evidence type="ECO:0000256" key="1">
    <source>
        <dbReference type="ARBA" id="ARBA00030291"/>
    </source>
</evidence>
<reference evidence="7" key="1">
    <citation type="journal article" date="2017" name="Proc. Natl. Acad. Sci. U.S.A.">
        <title>Simulation of Deepwater Horizon oil plume reveals substrate specialization within a complex community of hydrocarbon-degraders.</title>
        <authorList>
            <person name="Hu P."/>
            <person name="Dubinsky E.A."/>
            <person name="Probst A.J."/>
            <person name="Wang J."/>
            <person name="Sieber C.M.K."/>
            <person name="Tom L.M."/>
            <person name="Gardinali P."/>
            <person name="Banfield J.F."/>
            <person name="Atlas R.M."/>
            <person name="Andersen G.L."/>
        </authorList>
    </citation>
    <scope>NUCLEOTIDE SEQUENCE [LARGE SCALE GENOMIC DNA]</scope>
</reference>
<name>A0A1Y5F6T6_9BACT</name>
<dbReference type="GO" id="GO:0019243">
    <property type="term" value="P:methylglyoxal catabolic process to D-lactate via S-lactoyl-glutathione"/>
    <property type="evidence" value="ECO:0007669"/>
    <property type="project" value="TreeGrafter"/>
</dbReference>